<name>A2F841_TRIV3</name>
<dbReference type="InterPro" id="IPR036872">
    <property type="entry name" value="CH_dom_sf"/>
</dbReference>
<dbReference type="Gene3D" id="1.20.5.1430">
    <property type="match status" value="1"/>
</dbReference>
<dbReference type="RefSeq" id="XP_001311847.1">
    <property type="nucleotide sequence ID" value="XM_001311846.1"/>
</dbReference>
<organism evidence="1 2">
    <name type="scientific">Trichomonas vaginalis (strain ATCC PRA-98 / G3)</name>
    <dbReference type="NCBI Taxonomy" id="412133"/>
    <lineage>
        <taxon>Eukaryota</taxon>
        <taxon>Metamonada</taxon>
        <taxon>Parabasalia</taxon>
        <taxon>Trichomonadida</taxon>
        <taxon>Trichomonadidae</taxon>
        <taxon>Trichomonas</taxon>
    </lineage>
</organism>
<reference evidence="1" key="2">
    <citation type="journal article" date="2007" name="Science">
        <title>Draft genome sequence of the sexually transmitted pathogen Trichomonas vaginalis.</title>
        <authorList>
            <person name="Carlton J.M."/>
            <person name="Hirt R.P."/>
            <person name="Silva J.C."/>
            <person name="Delcher A.L."/>
            <person name="Schatz M."/>
            <person name="Zhao Q."/>
            <person name="Wortman J.R."/>
            <person name="Bidwell S.L."/>
            <person name="Alsmark U.C.M."/>
            <person name="Besteiro S."/>
            <person name="Sicheritz-Ponten T."/>
            <person name="Noel C.J."/>
            <person name="Dacks J.B."/>
            <person name="Foster P.G."/>
            <person name="Simillion C."/>
            <person name="Van de Peer Y."/>
            <person name="Miranda-Saavedra D."/>
            <person name="Barton G.J."/>
            <person name="Westrop G.D."/>
            <person name="Mueller S."/>
            <person name="Dessi D."/>
            <person name="Fiori P.L."/>
            <person name="Ren Q."/>
            <person name="Paulsen I."/>
            <person name="Zhang H."/>
            <person name="Bastida-Corcuera F.D."/>
            <person name="Simoes-Barbosa A."/>
            <person name="Brown M.T."/>
            <person name="Hayes R.D."/>
            <person name="Mukherjee M."/>
            <person name="Okumura C.Y."/>
            <person name="Schneider R."/>
            <person name="Smith A.J."/>
            <person name="Vanacova S."/>
            <person name="Villalvazo M."/>
            <person name="Haas B.J."/>
            <person name="Pertea M."/>
            <person name="Feldblyum T.V."/>
            <person name="Utterback T.R."/>
            <person name="Shu C.L."/>
            <person name="Osoegawa K."/>
            <person name="de Jong P.J."/>
            <person name="Hrdy I."/>
            <person name="Horvathova L."/>
            <person name="Zubacova Z."/>
            <person name="Dolezal P."/>
            <person name="Malik S.B."/>
            <person name="Logsdon J.M. Jr."/>
            <person name="Henze K."/>
            <person name="Gupta A."/>
            <person name="Wang C.C."/>
            <person name="Dunne R.L."/>
            <person name="Upcroft J.A."/>
            <person name="Upcroft P."/>
            <person name="White O."/>
            <person name="Salzberg S.L."/>
            <person name="Tang P."/>
            <person name="Chiu C.-H."/>
            <person name="Lee Y.-S."/>
            <person name="Embley T.M."/>
            <person name="Coombs G.H."/>
            <person name="Mottram J.C."/>
            <person name="Tachezy J."/>
            <person name="Fraser-Liggett C.M."/>
            <person name="Johnson P.J."/>
        </authorList>
    </citation>
    <scope>NUCLEOTIDE SEQUENCE [LARGE SCALE GENOMIC DNA]</scope>
    <source>
        <strain evidence="1">G3</strain>
    </source>
</reference>
<dbReference type="Gene3D" id="1.10.418.10">
    <property type="entry name" value="Calponin-like domain"/>
    <property type="match status" value="1"/>
</dbReference>
<reference evidence="1" key="1">
    <citation type="submission" date="2006-10" db="EMBL/GenBank/DDBJ databases">
        <authorList>
            <person name="Amadeo P."/>
            <person name="Zhao Q."/>
            <person name="Wortman J."/>
            <person name="Fraser-Liggett C."/>
            <person name="Carlton J."/>
        </authorList>
    </citation>
    <scope>NUCLEOTIDE SEQUENCE</scope>
    <source>
        <strain evidence="1">G3</strain>
    </source>
</reference>
<dbReference type="InterPro" id="IPR036133">
    <property type="entry name" value="EB1_C_sf"/>
</dbReference>
<dbReference type="VEuPathDB" id="TrichDB:TVAG_242820"/>
<dbReference type="SMR" id="A2F841"/>
<dbReference type="Proteomes" id="UP000001542">
    <property type="component" value="Unassembled WGS sequence"/>
</dbReference>
<evidence type="ECO:0000313" key="1">
    <source>
        <dbReference type="EMBL" id="EAX98917.1"/>
    </source>
</evidence>
<dbReference type="InParanoid" id="A2F841"/>
<dbReference type="EMBL" id="DS113657">
    <property type="protein sequence ID" value="EAX98917.1"/>
    <property type="molecule type" value="Genomic_DNA"/>
</dbReference>
<accession>A2F841</accession>
<dbReference type="AlphaFoldDB" id="A2F841"/>
<sequence length="199" mass="23148">MDIGTALKWLNDETGSNFKTLSESRSGKEIADLLIRSTNLNEHISEIKIGQTQLDRTFNFQTIRKIMREVGVSFPYDIRKITEGDENEILQLLNAIRKIVDQQSGIQEEVLEYDIEEEDKDEFENVESLFDDVEKELQNRILQQNTMKQEIELHAQERDFYLSKLMQIEKLTKKYPIEEVGTVVAVLENPNTDLAPIQK</sequence>
<dbReference type="VEuPathDB" id="TrichDB:TVAGG3_0283140"/>
<gene>
    <name evidence="1" type="ORF">TVAG_242820</name>
</gene>
<keyword evidence="2" id="KW-1185">Reference proteome</keyword>
<dbReference type="KEGG" id="tva:4756717"/>
<dbReference type="GO" id="GO:0008017">
    <property type="term" value="F:microtubule binding"/>
    <property type="evidence" value="ECO:0007669"/>
    <property type="project" value="InterPro"/>
</dbReference>
<protein>
    <submittedName>
        <fullName evidence="1">Uncharacterized protein</fullName>
    </submittedName>
</protein>
<evidence type="ECO:0000313" key="2">
    <source>
        <dbReference type="Proteomes" id="UP000001542"/>
    </source>
</evidence>
<dbReference type="SUPFAM" id="SSF140612">
    <property type="entry name" value="EB1 dimerisation domain-like"/>
    <property type="match status" value="1"/>
</dbReference>
<proteinExistence type="predicted"/>